<sequence length="111" mass="12566">MAPQDDDLLPENTSGYKLSQPKHSLAEYQKMGAWTGGYGQRHLRPYFEHTPDLEFLESKYRILLFDGTTPHPSFTGALDEARVQSVFLLQALSGLGYHDLHASSRPFLYPP</sequence>
<keyword evidence="3" id="KW-1185">Reference proteome</keyword>
<accession>A0AAJ0GW78</accession>
<evidence type="ECO:0000313" key="2">
    <source>
        <dbReference type="EMBL" id="KAK3307286.1"/>
    </source>
</evidence>
<protein>
    <submittedName>
        <fullName evidence="2">Uncharacterized protein</fullName>
    </submittedName>
</protein>
<dbReference type="Proteomes" id="UP001273166">
    <property type="component" value="Unassembled WGS sequence"/>
</dbReference>
<name>A0AAJ0GW78_9PEZI</name>
<gene>
    <name evidence="2" type="ORF">B0T15DRAFT_492769</name>
</gene>
<evidence type="ECO:0000256" key="1">
    <source>
        <dbReference type="SAM" id="MobiDB-lite"/>
    </source>
</evidence>
<organism evidence="2 3">
    <name type="scientific">Chaetomium strumarium</name>
    <dbReference type="NCBI Taxonomy" id="1170767"/>
    <lineage>
        <taxon>Eukaryota</taxon>
        <taxon>Fungi</taxon>
        <taxon>Dikarya</taxon>
        <taxon>Ascomycota</taxon>
        <taxon>Pezizomycotina</taxon>
        <taxon>Sordariomycetes</taxon>
        <taxon>Sordariomycetidae</taxon>
        <taxon>Sordariales</taxon>
        <taxon>Chaetomiaceae</taxon>
        <taxon>Chaetomium</taxon>
    </lineage>
</organism>
<proteinExistence type="predicted"/>
<evidence type="ECO:0000313" key="3">
    <source>
        <dbReference type="Proteomes" id="UP001273166"/>
    </source>
</evidence>
<dbReference type="GeneID" id="87885713"/>
<comment type="caution">
    <text evidence="2">The sequence shown here is derived from an EMBL/GenBank/DDBJ whole genome shotgun (WGS) entry which is preliminary data.</text>
</comment>
<dbReference type="EMBL" id="JAUDZG010000003">
    <property type="protein sequence ID" value="KAK3307286.1"/>
    <property type="molecule type" value="Genomic_DNA"/>
</dbReference>
<feature type="region of interest" description="Disordered" evidence="1">
    <location>
        <begin position="1"/>
        <end position="21"/>
    </location>
</feature>
<reference evidence="2" key="2">
    <citation type="submission" date="2023-06" db="EMBL/GenBank/DDBJ databases">
        <authorList>
            <consortium name="Lawrence Berkeley National Laboratory"/>
            <person name="Mondo S.J."/>
            <person name="Hensen N."/>
            <person name="Bonometti L."/>
            <person name="Westerberg I."/>
            <person name="Brannstrom I.O."/>
            <person name="Guillou S."/>
            <person name="Cros-Aarteil S."/>
            <person name="Calhoun S."/>
            <person name="Haridas S."/>
            <person name="Kuo A."/>
            <person name="Pangilinan J."/>
            <person name="Riley R."/>
            <person name="Labutti K."/>
            <person name="Andreopoulos B."/>
            <person name="Lipzen A."/>
            <person name="Chen C."/>
            <person name="Yanf M."/>
            <person name="Daum C."/>
            <person name="Ng V."/>
            <person name="Clum A."/>
            <person name="Steindorff A."/>
            <person name="Ohm R."/>
            <person name="Martin F."/>
            <person name="Silar P."/>
            <person name="Natvig D."/>
            <person name="Lalanne C."/>
            <person name="Gautier V."/>
            <person name="Ament-Velasquez S.L."/>
            <person name="Kruys A."/>
            <person name="Hutchinson M.I."/>
            <person name="Powell A.J."/>
            <person name="Barry K."/>
            <person name="Miller A.N."/>
            <person name="Grigoriev I.V."/>
            <person name="Debuchy R."/>
            <person name="Gladieux P."/>
            <person name="Thoren M.H."/>
            <person name="Johannesson H."/>
        </authorList>
    </citation>
    <scope>NUCLEOTIDE SEQUENCE</scope>
    <source>
        <strain evidence="2">CBS 333.67</strain>
    </source>
</reference>
<dbReference type="AlphaFoldDB" id="A0AAJ0GW78"/>
<dbReference type="RefSeq" id="XP_062723066.1">
    <property type="nucleotide sequence ID" value="XM_062866884.1"/>
</dbReference>
<reference evidence="2" key="1">
    <citation type="journal article" date="2023" name="Mol. Phylogenet. Evol.">
        <title>Genome-scale phylogeny and comparative genomics of the fungal order Sordariales.</title>
        <authorList>
            <person name="Hensen N."/>
            <person name="Bonometti L."/>
            <person name="Westerberg I."/>
            <person name="Brannstrom I.O."/>
            <person name="Guillou S."/>
            <person name="Cros-Aarteil S."/>
            <person name="Calhoun S."/>
            <person name="Haridas S."/>
            <person name="Kuo A."/>
            <person name="Mondo S."/>
            <person name="Pangilinan J."/>
            <person name="Riley R."/>
            <person name="LaButti K."/>
            <person name="Andreopoulos B."/>
            <person name="Lipzen A."/>
            <person name="Chen C."/>
            <person name="Yan M."/>
            <person name="Daum C."/>
            <person name="Ng V."/>
            <person name="Clum A."/>
            <person name="Steindorff A."/>
            <person name="Ohm R.A."/>
            <person name="Martin F."/>
            <person name="Silar P."/>
            <person name="Natvig D.O."/>
            <person name="Lalanne C."/>
            <person name="Gautier V."/>
            <person name="Ament-Velasquez S.L."/>
            <person name="Kruys A."/>
            <person name="Hutchinson M.I."/>
            <person name="Powell A.J."/>
            <person name="Barry K."/>
            <person name="Miller A.N."/>
            <person name="Grigoriev I.V."/>
            <person name="Debuchy R."/>
            <person name="Gladieux P."/>
            <person name="Hiltunen Thoren M."/>
            <person name="Johannesson H."/>
        </authorList>
    </citation>
    <scope>NUCLEOTIDE SEQUENCE</scope>
    <source>
        <strain evidence="2">CBS 333.67</strain>
    </source>
</reference>